<feature type="site" description="Important for substrate specificity" evidence="9">
    <location>
        <position position="71"/>
    </location>
</feature>
<dbReference type="CDD" id="cd00555">
    <property type="entry name" value="Maf"/>
    <property type="match status" value="1"/>
</dbReference>
<dbReference type="InterPro" id="IPR003697">
    <property type="entry name" value="Maf-like"/>
</dbReference>
<keyword evidence="2 9" id="KW-0963">Cytoplasm</keyword>
<evidence type="ECO:0000256" key="7">
    <source>
        <dbReference type="ARBA" id="ARBA00060749"/>
    </source>
</evidence>
<dbReference type="PANTHER" id="PTHR43213">
    <property type="entry name" value="BIFUNCTIONAL DTTP/UTP PYROPHOSPHATASE/METHYLTRANSFERASE PROTEIN-RELATED"/>
    <property type="match status" value="1"/>
</dbReference>
<comment type="subcellular location">
    <subcellularLocation>
        <location evidence="1 9">Cytoplasm</location>
    </subcellularLocation>
</comment>
<protein>
    <recommendedName>
        <fullName evidence="8 9">7-methyl-GTP pyrophosphatase</fullName>
        <shortName evidence="9">m(7)GTP pyrophosphatase</shortName>
        <ecNumber evidence="9">3.6.1.-</ecNumber>
    </recommendedName>
</protein>
<dbReference type="Proteomes" id="UP000282060">
    <property type="component" value="Unassembled WGS sequence"/>
</dbReference>
<comment type="similarity">
    <text evidence="7 9">Belongs to the Maf family. YceF subfamily.</text>
</comment>
<feature type="site" description="Important for substrate specificity" evidence="9">
    <location>
        <position position="155"/>
    </location>
</feature>
<dbReference type="SUPFAM" id="SSF52972">
    <property type="entry name" value="ITPase-like"/>
    <property type="match status" value="1"/>
</dbReference>
<proteinExistence type="inferred from homology"/>
<evidence type="ECO:0000313" key="10">
    <source>
        <dbReference type="EMBL" id="RTR32052.1"/>
    </source>
</evidence>
<dbReference type="EC" id="3.6.1.-" evidence="9"/>
<dbReference type="OrthoDB" id="9813694at2"/>
<sequence>MPSQIILASTSSYRKEILSKLGIPFCTCSPDIDETPLKEEAPEAHVVRLAKDKARVGAEMFTQGLVIGSDQVAVINGEIIGKPLNHKTAVSQLTAASDQVITFYTGIALHNITTGKCEAHCETFRVHFRALTTAQIEYYLKKEQPYFCAGSFKCEGLGIALFDRLEGKDPNTLIGLPLITLIDMLSRQGYEVLEHHS</sequence>
<reference evidence="10 11" key="1">
    <citation type="submission" date="2018-12" db="EMBL/GenBank/DDBJ databases">
        <authorList>
            <person name="Yu L."/>
        </authorList>
    </citation>
    <scope>NUCLEOTIDE SEQUENCE [LARGE SCALE GENOMIC DNA]</scope>
    <source>
        <strain evidence="10 11">HAW-EB5</strain>
    </source>
</reference>
<comment type="function">
    <text evidence="6 9">Nucleoside triphosphate pyrophosphatase that hydrolyzes 7-methyl-GTP (m(7)GTP). May have a dual role in cell division arrest and in preventing the incorporation of modified nucleotides into cellular nucleic acids.</text>
</comment>
<gene>
    <name evidence="10" type="ORF">EKG39_11500</name>
</gene>
<evidence type="ECO:0000313" key="11">
    <source>
        <dbReference type="Proteomes" id="UP000282060"/>
    </source>
</evidence>
<comment type="cofactor">
    <cofactor evidence="9">
        <name>a divalent metal cation</name>
        <dbReference type="ChEBI" id="CHEBI:60240"/>
    </cofactor>
</comment>
<evidence type="ECO:0000256" key="3">
    <source>
        <dbReference type="ARBA" id="ARBA00022801"/>
    </source>
</evidence>
<dbReference type="Pfam" id="PF02545">
    <property type="entry name" value="Maf"/>
    <property type="match status" value="1"/>
</dbReference>
<keyword evidence="11" id="KW-1185">Reference proteome</keyword>
<evidence type="ECO:0000256" key="2">
    <source>
        <dbReference type="ARBA" id="ARBA00022490"/>
    </source>
</evidence>
<evidence type="ECO:0000256" key="6">
    <source>
        <dbReference type="ARBA" id="ARBA00053369"/>
    </source>
</evidence>
<feature type="active site" description="Proton acceptor" evidence="9">
    <location>
        <position position="70"/>
    </location>
</feature>
<dbReference type="Gene3D" id="3.90.950.10">
    <property type="match status" value="1"/>
</dbReference>
<dbReference type="InterPro" id="IPR029001">
    <property type="entry name" value="ITPase-like_fam"/>
</dbReference>
<evidence type="ECO:0000256" key="8">
    <source>
        <dbReference type="ARBA" id="ARBA00068163"/>
    </source>
</evidence>
<evidence type="ECO:0000256" key="4">
    <source>
        <dbReference type="ARBA" id="ARBA00023080"/>
    </source>
</evidence>
<dbReference type="GO" id="GO:0009117">
    <property type="term" value="P:nucleotide metabolic process"/>
    <property type="evidence" value="ECO:0007669"/>
    <property type="project" value="UniProtKB-KW"/>
</dbReference>
<accession>A0A3S0IBU7</accession>
<dbReference type="EMBL" id="RXNV01000004">
    <property type="protein sequence ID" value="RTR32052.1"/>
    <property type="molecule type" value="Genomic_DNA"/>
</dbReference>
<dbReference type="GO" id="GO:0047429">
    <property type="term" value="F:nucleoside triphosphate diphosphatase activity"/>
    <property type="evidence" value="ECO:0007669"/>
    <property type="project" value="InterPro"/>
</dbReference>
<comment type="caution">
    <text evidence="10">The sequence shown here is derived from an EMBL/GenBank/DDBJ whole genome shotgun (WGS) entry which is preliminary data.</text>
</comment>
<dbReference type="GO" id="GO:0005737">
    <property type="term" value="C:cytoplasm"/>
    <property type="evidence" value="ECO:0007669"/>
    <property type="project" value="UniProtKB-SubCell"/>
</dbReference>
<comment type="catalytic activity">
    <reaction evidence="5 9">
        <text>N(7)-methyl-GTP + H2O = N(7)-methyl-GMP + diphosphate + H(+)</text>
        <dbReference type="Rhea" id="RHEA:58744"/>
        <dbReference type="ChEBI" id="CHEBI:15377"/>
        <dbReference type="ChEBI" id="CHEBI:15378"/>
        <dbReference type="ChEBI" id="CHEBI:33019"/>
        <dbReference type="ChEBI" id="CHEBI:58285"/>
        <dbReference type="ChEBI" id="CHEBI:87133"/>
    </reaction>
</comment>
<keyword evidence="4 9" id="KW-0546">Nucleotide metabolism</keyword>
<dbReference type="PIRSF" id="PIRSF006305">
    <property type="entry name" value="Maf"/>
    <property type="match status" value="1"/>
</dbReference>
<evidence type="ECO:0000256" key="9">
    <source>
        <dbReference type="HAMAP-Rule" id="MF_00528"/>
    </source>
</evidence>
<dbReference type="NCBIfam" id="TIGR00172">
    <property type="entry name" value="maf"/>
    <property type="match status" value="1"/>
</dbReference>
<dbReference type="RefSeq" id="WP_126505899.1">
    <property type="nucleotide sequence ID" value="NZ_RXNV01000004.1"/>
</dbReference>
<evidence type="ECO:0000256" key="1">
    <source>
        <dbReference type="ARBA" id="ARBA00004496"/>
    </source>
</evidence>
<feature type="site" description="Important for substrate specificity" evidence="9">
    <location>
        <position position="13"/>
    </location>
</feature>
<dbReference type="FunFam" id="3.90.950.10:FF:000005">
    <property type="entry name" value="7-methyl-GTP pyrophosphatase"/>
    <property type="match status" value="1"/>
</dbReference>
<dbReference type="PANTHER" id="PTHR43213:SF10">
    <property type="entry name" value="7-METHYL-GTP PYROPHOSPHATASE"/>
    <property type="match status" value="1"/>
</dbReference>
<name>A0A3S0IBU7_9GAMM</name>
<evidence type="ECO:0000256" key="5">
    <source>
        <dbReference type="ARBA" id="ARBA00050213"/>
    </source>
</evidence>
<organism evidence="10 11">
    <name type="scientific">Shewanella atlantica</name>
    <dbReference type="NCBI Taxonomy" id="271099"/>
    <lineage>
        <taxon>Bacteria</taxon>
        <taxon>Pseudomonadati</taxon>
        <taxon>Pseudomonadota</taxon>
        <taxon>Gammaproteobacteria</taxon>
        <taxon>Alteromonadales</taxon>
        <taxon>Shewanellaceae</taxon>
        <taxon>Shewanella</taxon>
    </lineage>
</organism>
<dbReference type="HAMAP" id="MF_00528">
    <property type="entry name" value="Maf"/>
    <property type="match status" value="1"/>
</dbReference>
<keyword evidence="3 9" id="KW-0378">Hydrolase</keyword>
<comment type="caution">
    <text evidence="9">Lacks conserved residue(s) required for the propagation of feature annotation.</text>
</comment>
<dbReference type="AlphaFoldDB" id="A0A3S0IBU7"/>